<dbReference type="NCBIfam" id="TIGR00605">
    <property type="entry name" value="rad4"/>
    <property type="match status" value="1"/>
</dbReference>
<dbReference type="InterPro" id="IPR004583">
    <property type="entry name" value="DNA_repair_Rad4"/>
</dbReference>
<feature type="compositionally biased region" description="Basic and acidic residues" evidence="8">
    <location>
        <begin position="954"/>
        <end position="968"/>
    </location>
</feature>
<evidence type="ECO:0000256" key="5">
    <source>
        <dbReference type="ARBA" id="ARBA00023204"/>
    </source>
</evidence>
<keyword evidence="13" id="KW-1185">Reference proteome</keyword>
<dbReference type="Pfam" id="PF10404">
    <property type="entry name" value="BHD_2"/>
    <property type="match status" value="1"/>
</dbReference>
<keyword evidence="7" id="KW-0175">Coiled coil</keyword>
<feature type="compositionally biased region" description="Low complexity" evidence="8">
    <location>
        <begin position="969"/>
        <end position="980"/>
    </location>
</feature>
<sequence>MARTSSSHPQRGRAGRGRPARHRESDEDEEIPELYREMLAEADARAKNQPDADDRPIKRRRVGERRVAPPEIKPDEATAPLQSPDAGPAKQVQIAYDSAASDDSDMEWEEVDIEQRSTNAPEASTQAEGANEPLQITLGQHGATTPKPAVPRRKAITAVERKLRLDVHKVHLLCLLSHVQIRNLWCNDDEVQGFLRPMLSKQTRNFLNPKEGMSQFTRSTTFVDGLKQASDAFSRRFRVTESGFKRPYWAEDRRDLDKRTEAIMQGVETIVSKEDFRKQSKTMQGSRDFGAQLFCALLRSVAVETRLVCSLQAIPFTGTVKGFNPVETSPKYIVISSDDHDGSSDDKSRSQTPATSTPPPRIRRIGQPQFTPSVRRPVHTVQRTTTLRRSEESPYPVFWVEAFNEAVQKWIPVDPIVTKTVAKPTKFEPPASDRYNAMSYVVAFEDDASARDVTRRYTKSYNAKTLRNRVESTKGGEKWWQKTMSFFEKPFMDDRDQAETGELTAKTAAEPMPRNVQDFKDHPVYALERHLRRNEVIFPKRVIGQVAVGKSGSKNQVLEPVYRRGDVHTVRSADGWYRLGRDIKIGEQPLKRVPANRNKVLETNDDEDDLEEAAETPLYAEFQTELYTPPPVIKGKVPRNAYGNIDVYVPSMVPPGGFHLKHPEAARAARILGIDYADAVTGFQFKGRHGTAVIQGIVAANQYREALEEVLRCLEDDRLQEEIERKTAEALRLWKHFLVKLRIAERVKNYAVEGEDVNKVDSPLDDNKEEEEELGGGFFPEDGQEIAEPTAGTGSFSGFPREIENPEQLASYSGDDGDGDSGGFIPESGGEELKDAESVLPEQSNDPGADAKALGTSTKPHSRYTLVVVPNDGTKKEANAAVDLTARRPSDTAARRFQLGTAESNERGIQLKHEIAVLNCVQGSSETPITVDSSSEPNSKAASVQVVSAPESENQSHAEAPETEKTPQSDDSVSEVSLLSHDPEDEDAEPEWLLSD</sequence>
<dbReference type="Pfam" id="PF03835">
    <property type="entry name" value="Rad4"/>
    <property type="match status" value="1"/>
</dbReference>
<proteinExistence type="inferred from homology"/>
<dbReference type="FunFam" id="2.20.20.110:FF:000003">
    <property type="entry name" value="Putative DNA repair protein Rad4"/>
    <property type="match status" value="1"/>
</dbReference>
<dbReference type="GO" id="GO:0071942">
    <property type="term" value="C:XPC complex"/>
    <property type="evidence" value="ECO:0007669"/>
    <property type="project" value="TreeGrafter"/>
</dbReference>
<feature type="domain" description="Rad4 beta-hairpin" evidence="10">
    <location>
        <begin position="570"/>
        <end position="630"/>
    </location>
</feature>
<dbReference type="InterPro" id="IPR018325">
    <property type="entry name" value="Rad4/PNGase_transGLS-fold"/>
</dbReference>
<dbReference type="PANTHER" id="PTHR12135">
    <property type="entry name" value="DNA REPAIR PROTEIN XP-C / RAD4"/>
    <property type="match status" value="1"/>
</dbReference>
<feature type="compositionally biased region" description="Polar residues" evidence="8">
    <location>
        <begin position="926"/>
        <end position="953"/>
    </location>
</feature>
<dbReference type="RefSeq" id="XP_028489415.1">
    <property type="nucleotide sequence ID" value="XM_028627569.1"/>
</dbReference>
<dbReference type="GO" id="GO:0003684">
    <property type="term" value="F:damaged DNA binding"/>
    <property type="evidence" value="ECO:0007669"/>
    <property type="project" value="InterPro"/>
</dbReference>
<evidence type="ECO:0000256" key="2">
    <source>
        <dbReference type="ARBA" id="ARBA00009525"/>
    </source>
</evidence>
<protein>
    <submittedName>
        <fullName evidence="12">Putative DNA repair protein Rad4</fullName>
    </submittedName>
</protein>
<comment type="subcellular location">
    <subcellularLocation>
        <location evidence="1">Nucleus</location>
    </subcellularLocation>
</comment>
<dbReference type="Proteomes" id="UP000283841">
    <property type="component" value="Unassembled WGS sequence"/>
</dbReference>
<dbReference type="Gene3D" id="3.90.260.10">
    <property type="entry name" value="Transglutaminase-like"/>
    <property type="match status" value="1"/>
</dbReference>
<dbReference type="EMBL" id="RCNU01000001">
    <property type="protein sequence ID" value="RWQ99770.1"/>
    <property type="molecule type" value="Genomic_DNA"/>
</dbReference>
<name>A0A443I6N2_BYSSP</name>
<comment type="caution">
    <text evidence="12">The sequence shown here is derived from an EMBL/GenBank/DDBJ whole genome shotgun (WGS) entry which is preliminary data.</text>
</comment>
<evidence type="ECO:0000256" key="4">
    <source>
        <dbReference type="ARBA" id="ARBA00023125"/>
    </source>
</evidence>
<feature type="region of interest" description="Disordered" evidence="8">
    <location>
        <begin position="1"/>
        <end position="91"/>
    </location>
</feature>
<dbReference type="InterPro" id="IPR018026">
    <property type="entry name" value="DNA_repair_Rad4-like"/>
</dbReference>
<dbReference type="STRING" id="264951.A0A443I6N2"/>
<keyword evidence="5" id="KW-0234">DNA repair</keyword>
<feature type="compositionally biased region" description="Acidic residues" evidence="8">
    <location>
        <begin position="763"/>
        <end position="774"/>
    </location>
</feature>
<dbReference type="SUPFAM" id="SSF54001">
    <property type="entry name" value="Cysteine proteinases"/>
    <property type="match status" value="1"/>
</dbReference>
<dbReference type="InterPro" id="IPR042488">
    <property type="entry name" value="Rad4_BHD3_sf"/>
</dbReference>
<keyword evidence="3" id="KW-0227">DNA damage</keyword>
<dbReference type="InterPro" id="IPR018328">
    <property type="entry name" value="Rad4_beta-hairpin_dom3"/>
</dbReference>
<dbReference type="FunFam" id="3.30.70.2460:FF:000001">
    <property type="entry name" value="DNA repair protein Rad4 family"/>
    <property type="match status" value="1"/>
</dbReference>
<feature type="region of interest" description="Disordered" evidence="8">
    <location>
        <begin position="758"/>
        <end position="896"/>
    </location>
</feature>
<dbReference type="Gene3D" id="3.30.70.2460">
    <property type="entry name" value="Rad4, beta-hairpin domain BHD3"/>
    <property type="match status" value="1"/>
</dbReference>
<keyword evidence="6" id="KW-0539">Nucleus</keyword>
<dbReference type="InterPro" id="IPR036985">
    <property type="entry name" value="Transglutaminase-like_sf"/>
</dbReference>
<dbReference type="InterPro" id="IPR018327">
    <property type="entry name" value="BHD_2"/>
</dbReference>
<evidence type="ECO:0000256" key="1">
    <source>
        <dbReference type="ARBA" id="ARBA00004123"/>
    </source>
</evidence>
<evidence type="ECO:0000256" key="8">
    <source>
        <dbReference type="SAM" id="MobiDB-lite"/>
    </source>
</evidence>
<dbReference type="Pfam" id="PF10403">
    <property type="entry name" value="BHD_1"/>
    <property type="match status" value="1"/>
</dbReference>
<dbReference type="GO" id="GO:0005737">
    <property type="term" value="C:cytoplasm"/>
    <property type="evidence" value="ECO:0007669"/>
    <property type="project" value="TreeGrafter"/>
</dbReference>
<dbReference type="InterPro" id="IPR018326">
    <property type="entry name" value="Rad4_beta-hairpin_dom1"/>
</dbReference>
<feature type="domain" description="Rad4 beta-hairpin" evidence="9">
    <location>
        <begin position="508"/>
        <end position="568"/>
    </location>
</feature>
<dbReference type="VEuPathDB" id="FungiDB:C8Q69DRAFT_35497"/>
<organism evidence="12 13">
    <name type="scientific">Byssochlamys spectabilis</name>
    <name type="common">Paecilomyces variotii</name>
    <dbReference type="NCBI Taxonomy" id="264951"/>
    <lineage>
        <taxon>Eukaryota</taxon>
        <taxon>Fungi</taxon>
        <taxon>Dikarya</taxon>
        <taxon>Ascomycota</taxon>
        <taxon>Pezizomycotina</taxon>
        <taxon>Eurotiomycetes</taxon>
        <taxon>Eurotiomycetidae</taxon>
        <taxon>Eurotiales</taxon>
        <taxon>Thermoascaceae</taxon>
        <taxon>Paecilomyces</taxon>
    </lineage>
</organism>
<comment type="similarity">
    <text evidence="2">Belongs to the XPC family.</text>
</comment>
<accession>A0A443I6N2</accession>
<dbReference type="AlphaFoldDB" id="A0A443I6N2"/>
<feature type="region of interest" description="Disordered" evidence="8">
    <location>
        <begin position="334"/>
        <end position="367"/>
    </location>
</feature>
<dbReference type="SMART" id="SM01032">
    <property type="entry name" value="BHD_3"/>
    <property type="match status" value="1"/>
</dbReference>
<dbReference type="SMART" id="SM01031">
    <property type="entry name" value="BHD_2"/>
    <property type="match status" value="1"/>
</dbReference>
<feature type="compositionally biased region" description="Basic and acidic residues" evidence="8">
    <location>
        <begin position="33"/>
        <end position="56"/>
    </location>
</feature>
<evidence type="ECO:0000259" key="9">
    <source>
        <dbReference type="SMART" id="SM01030"/>
    </source>
</evidence>
<dbReference type="Gene3D" id="2.20.20.110">
    <property type="entry name" value="Rad4, beta-hairpin domain BHD1"/>
    <property type="match status" value="1"/>
</dbReference>
<evidence type="ECO:0000256" key="7">
    <source>
        <dbReference type="SAM" id="Coils"/>
    </source>
</evidence>
<dbReference type="GeneID" id="39596846"/>
<feature type="compositionally biased region" description="Basic and acidic residues" evidence="8">
    <location>
        <begin position="337"/>
        <end position="349"/>
    </location>
</feature>
<feature type="domain" description="Rad4 beta-hairpin" evidence="11">
    <location>
        <begin position="637"/>
        <end position="711"/>
    </location>
</feature>
<feature type="coiled-coil region" evidence="7">
    <location>
        <begin position="697"/>
        <end position="731"/>
    </location>
</feature>
<dbReference type="Pfam" id="PF10405">
    <property type="entry name" value="BHD_3"/>
    <property type="match status" value="1"/>
</dbReference>
<evidence type="ECO:0000256" key="6">
    <source>
        <dbReference type="ARBA" id="ARBA00023242"/>
    </source>
</evidence>
<dbReference type="InterPro" id="IPR038765">
    <property type="entry name" value="Papain-like_cys_pep_sf"/>
</dbReference>
<dbReference type="Gene3D" id="3.30.60.290">
    <property type="entry name" value="Rad4, beta-hairpin domain BHD2"/>
    <property type="match status" value="1"/>
</dbReference>
<dbReference type="GO" id="GO:0006289">
    <property type="term" value="P:nucleotide-excision repair"/>
    <property type="evidence" value="ECO:0007669"/>
    <property type="project" value="InterPro"/>
</dbReference>
<evidence type="ECO:0000256" key="3">
    <source>
        <dbReference type="ARBA" id="ARBA00022763"/>
    </source>
</evidence>
<dbReference type="SMART" id="SM01030">
    <property type="entry name" value="BHD_1"/>
    <property type="match status" value="1"/>
</dbReference>
<feature type="compositionally biased region" description="Basic and acidic residues" evidence="8">
    <location>
        <begin position="64"/>
        <end position="76"/>
    </location>
</feature>
<feature type="compositionally biased region" description="Basic and acidic residues" evidence="8">
    <location>
        <begin position="885"/>
        <end position="894"/>
    </location>
</feature>
<keyword evidence="4" id="KW-0238">DNA-binding</keyword>
<dbReference type="GO" id="GO:0000111">
    <property type="term" value="C:nucleotide-excision repair factor 2 complex"/>
    <property type="evidence" value="ECO:0007669"/>
    <property type="project" value="TreeGrafter"/>
</dbReference>
<dbReference type="GO" id="GO:0003697">
    <property type="term" value="F:single-stranded DNA binding"/>
    <property type="evidence" value="ECO:0007669"/>
    <property type="project" value="TreeGrafter"/>
</dbReference>
<reference evidence="12 13" key="1">
    <citation type="journal article" date="2018" name="Front. Microbiol.">
        <title>Genomic and genetic insights into a cosmopolitan fungus, Paecilomyces variotii (Eurotiales).</title>
        <authorList>
            <person name="Urquhart A.S."/>
            <person name="Mondo S.J."/>
            <person name="Makela M.R."/>
            <person name="Hane J.K."/>
            <person name="Wiebenga A."/>
            <person name="He G."/>
            <person name="Mihaltcheva S."/>
            <person name="Pangilinan J."/>
            <person name="Lipzen A."/>
            <person name="Barry K."/>
            <person name="de Vries R.P."/>
            <person name="Grigoriev I.V."/>
            <person name="Idnurm A."/>
        </authorList>
    </citation>
    <scope>NUCLEOTIDE SEQUENCE [LARGE SCALE GENOMIC DNA]</scope>
    <source>
        <strain evidence="12 13">CBS 101075</strain>
    </source>
</reference>
<evidence type="ECO:0000259" key="11">
    <source>
        <dbReference type="SMART" id="SM01032"/>
    </source>
</evidence>
<evidence type="ECO:0000313" key="13">
    <source>
        <dbReference type="Proteomes" id="UP000283841"/>
    </source>
</evidence>
<feature type="region of interest" description="Disordered" evidence="8">
    <location>
        <begin position="926"/>
        <end position="996"/>
    </location>
</feature>
<gene>
    <name evidence="12" type="ORF">C8Q69DRAFT_35497</name>
</gene>
<feature type="compositionally biased region" description="Basic residues" evidence="8">
    <location>
        <begin position="10"/>
        <end position="21"/>
    </location>
</feature>
<evidence type="ECO:0000313" key="12">
    <source>
        <dbReference type="EMBL" id="RWQ99770.1"/>
    </source>
</evidence>
<evidence type="ECO:0000259" key="10">
    <source>
        <dbReference type="SMART" id="SM01031"/>
    </source>
</evidence>
<dbReference type="PANTHER" id="PTHR12135:SF0">
    <property type="entry name" value="DNA REPAIR PROTEIN COMPLEMENTING XP-C CELLS"/>
    <property type="match status" value="1"/>
</dbReference>
<dbReference type="GO" id="GO:0006298">
    <property type="term" value="P:mismatch repair"/>
    <property type="evidence" value="ECO:0007669"/>
    <property type="project" value="TreeGrafter"/>
</dbReference>